<evidence type="ECO:0000313" key="2">
    <source>
        <dbReference type="Proteomes" id="UP000251800"/>
    </source>
</evidence>
<dbReference type="Proteomes" id="UP000251800">
    <property type="component" value="Unassembled WGS sequence"/>
</dbReference>
<dbReference type="EMBL" id="QEQK01000006">
    <property type="protein sequence ID" value="PWN56190.1"/>
    <property type="molecule type" value="Genomic_DNA"/>
</dbReference>
<sequence>MSGAGQTHVTRVDVLVFYLQRATAETRFSLDDFSEALARAYHGLVPEHARSLDLEPPQDRGSYSDYAKAVGRIRKRVQRYVDGSLHLPVELEEAWVAALPDPYQQAARTRLARRYGFLAAETPQTAACTDGEAVGRVMTQTGECLSGLSQALADGVIDADDLRRDPTLMDRIFDAQAALASVAARVAQVQSGAGNG</sequence>
<name>A0A363UL92_9GAMM</name>
<proteinExistence type="predicted"/>
<keyword evidence="2" id="KW-1185">Reference proteome</keyword>
<organism evidence="1 2">
    <name type="scientific">Abyssibacter profundi</name>
    <dbReference type="NCBI Taxonomy" id="2182787"/>
    <lineage>
        <taxon>Bacteria</taxon>
        <taxon>Pseudomonadati</taxon>
        <taxon>Pseudomonadota</taxon>
        <taxon>Gammaproteobacteria</taxon>
        <taxon>Chromatiales</taxon>
        <taxon>Oceanococcaceae</taxon>
        <taxon>Abyssibacter</taxon>
    </lineage>
</organism>
<accession>A0A363UL92</accession>
<dbReference type="AlphaFoldDB" id="A0A363UL92"/>
<comment type="caution">
    <text evidence="1">The sequence shown here is derived from an EMBL/GenBank/DDBJ whole genome shotgun (WGS) entry which is preliminary data.</text>
</comment>
<protein>
    <submittedName>
        <fullName evidence="1">Uncharacterized protein</fullName>
    </submittedName>
</protein>
<evidence type="ECO:0000313" key="1">
    <source>
        <dbReference type="EMBL" id="PWN56190.1"/>
    </source>
</evidence>
<gene>
    <name evidence="1" type="ORF">DEH80_07915</name>
</gene>
<reference evidence="1 2" key="1">
    <citation type="submission" date="2018-05" db="EMBL/GenBank/DDBJ databases">
        <title>Abyssibacter profundi OUC007T gen. nov., sp. nov, a marine bacterium isolated from seawater of the Mariana Trench.</title>
        <authorList>
            <person name="Zhou S."/>
        </authorList>
    </citation>
    <scope>NUCLEOTIDE SEQUENCE [LARGE SCALE GENOMIC DNA]</scope>
    <source>
        <strain evidence="1 2">OUC007</strain>
    </source>
</reference>